<dbReference type="PROSITE" id="PS50011">
    <property type="entry name" value="PROTEIN_KINASE_DOM"/>
    <property type="match status" value="1"/>
</dbReference>
<dbReference type="InterPro" id="IPR050339">
    <property type="entry name" value="CC_SR_Kinase"/>
</dbReference>
<keyword evidence="2" id="KW-0547">Nucleotide-binding</keyword>
<evidence type="ECO:0000256" key="2">
    <source>
        <dbReference type="ARBA" id="ARBA00022741"/>
    </source>
</evidence>
<accession>D2VFM9</accession>
<dbReference type="SMART" id="SM00220">
    <property type="entry name" value="S_TKc"/>
    <property type="match status" value="1"/>
</dbReference>
<dbReference type="STRING" id="5762.D2VFM9"/>
<keyword evidence="4" id="KW-0067">ATP-binding</keyword>
<dbReference type="Proteomes" id="UP000006671">
    <property type="component" value="Unassembled WGS sequence"/>
</dbReference>
<proteinExistence type="predicted"/>
<evidence type="ECO:0000313" key="7">
    <source>
        <dbReference type="Proteomes" id="UP000006671"/>
    </source>
</evidence>
<sequence length="1109" mass="128030">MKEYDVSSLMNDEKLQKDKKYILQGIKQDCSLSLLYAHSSLKANREIVMASVKKHGHTLSYADPSLWKDRGLVLEAIKQNYGQILEIADETLKRDRRIVLAAIKQDGTALQFADNSFKNDRNIVLMAIKQKGSAFSHADSSFKKDRAFVLEAVKLNGEALPYIDASFKQDIEIVREAIKQNGCALRLADSSFRSDRQFILEAVKQNGLAYITIAEKLKKEIELNAIKQDGVKLSDISMNIDREIVIQAIRNGLPFKNTNHSLFKNREIVLEATKKNVKALDFIDDSLKYNTDFILEAIESNGEALRLFTNFAFSNFEQTRDIVLKAVKQNGYALDYANESFKRDRELVLEAIKQNGYALRYADDSLRKDRKFVLEAVKLNGDVISTDESFKKDKQIALAAVKQNGNTLEQVDESLRRDKQIVMEAVKQNGEVLRYADDSLRKDRKIVLEAVKQNSTAFYYADETLTKDREIVLEALKQDGELYLFIDESLLQDRDIILEAVKQTPTAIDFIDTHLLSDTTFFHLLTKTNPTRANQINSLLFNFIEKSNDPMTTKLSKDIVGMYSNKYCDESYLFYCLDLHETFPKPILKLFSAKYSADFITKLIILQIVKNIVSKHPFTKASTFESVDYHLFCLLLTRFLEENESEIIPTPISNLRKQVDSISSIFETSYYSAKDVEMILYFFSRWTENSSSFDNYKKTLTKYNELFGDSSKIIKIIDQYYSFFNKKFHLLSVLGYGGEGVAFKGFDRIRKELVAVKVKFDKEFDQKSSLERVQFIKRNDIEGKIICYECELIDNYMYSVMELGEETLLDYINRNVTLYQNSANITREKLIEFLSIFIKILDSVKSIHDHNISHRDLDPKNIVKVKDKYKIIDFDTAKVIKTGHSITIARGKASYMPPEVSYDNYSDELLKQNDDEKLAQNVGKITVQCDLFSLGCILLKILTNCSLQLDQQFISDSEIKKYDENYQYFTGYGKHFFSVVTTVEGETKLHYAIDKLINRTIDSSFNVNTLLIRFIITMIQRDSSKRLNCWTHKTILSDIVQHLQGKNITIKDIETSMKEYRTVAPLKSYNQILEENTQTMNEKSQIIEENYQLLQRIKELELQVKLNKQ</sequence>
<dbReference type="AlphaFoldDB" id="D2VFM9"/>
<evidence type="ECO:0000256" key="3">
    <source>
        <dbReference type="ARBA" id="ARBA00022777"/>
    </source>
</evidence>
<dbReference type="eggNOG" id="KOG0596">
    <property type="taxonomic scope" value="Eukaryota"/>
</dbReference>
<dbReference type="SUPFAM" id="SSF56112">
    <property type="entry name" value="Protein kinase-like (PK-like)"/>
    <property type="match status" value="1"/>
</dbReference>
<dbReference type="VEuPathDB" id="AmoebaDB:NAEGRDRAFT_49148"/>
<dbReference type="GeneID" id="8848441"/>
<dbReference type="Gene3D" id="3.30.200.20">
    <property type="entry name" value="Phosphorylase Kinase, domain 1"/>
    <property type="match status" value="1"/>
</dbReference>
<evidence type="ECO:0000259" key="5">
    <source>
        <dbReference type="PROSITE" id="PS50011"/>
    </source>
</evidence>
<dbReference type="GO" id="GO:0005634">
    <property type="term" value="C:nucleus"/>
    <property type="evidence" value="ECO:0007669"/>
    <property type="project" value="TreeGrafter"/>
</dbReference>
<name>D2VFM9_NAEGR</name>
<dbReference type="InterPro" id="IPR011009">
    <property type="entry name" value="Kinase-like_dom_sf"/>
</dbReference>
<feature type="domain" description="Protein kinase" evidence="5">
    <location>
        <begin position="728"/>
        <end position="1040"/>
    </location>
</feature>
<protein>
    <submittedName>
        <fullName evidence="6">Predicted protein</fullName>
    </submittedName>
</protein>
<keyword evidence="7" id="KW-1185">Reference proteome</keyword>
<evidence type="ECO:0000256" key="4">
    <source>
        <dbReference type="ARBA" id="ARBA00022840"/>
    </source>
</evidence>
<dbReference type="Pfam" id="PF13475">
    <property type="entry name" value="DUF4116"/>
    <property type="match status" value="9"/>
</dbReference>
<dbReference type="PANTHER" id="PTHR11042">
    <property type="entry name" value="EUKARYOTIC TRANSLATION INITIATION FACTOR 2-ALPHA KINASE EIF2-ALPHA KINASE -RELATED"/>
    <property type="match status" value="1"/>
</dbReference>
<dbReference type="GO" id="GO:0004672">
    <property type="term" value="F:protein kinase activity"/>
    <property type="evidence" value="ECO:0007669"/>
    <property type="project" value="InterPro"/>
</dbReference>
<evidence type="ECO:0000256" key="1">
    <source>
        <dbReference type="ARBA" id="ARBA00022679"/>
    </source>
</evidence>
<evidence type="ECO:0000313" key="6">
    <source>
        <dbReference type="EMBL" id="EFC44500.1"/>
    </source>
</evidence>
<dbReference type="EMBL" id="GG738868">
    <property type="protein sequence ID" value="EFC44500.1"/>
    <property type="molecule type" value="Genomic_DNA"/>
</dbReference>
<dbReference type="RefSeq" id="XP_002677244.1">
    <property type="nucleotide sequence ID" value="XM_002677198.1"/>
</dbReference>
<keyword evidence="3" id="KW-0418">Kinase</keyword>
<dbReference type="Pfam" id="PF00069">
    <property type="entry name" value="Pkinase"/>
    <property type="match status" value="1"/>
</dbReference>
<organism evidence="7">
    <name type="scientific">Naegleria gruberi</name>
    <name type="common">Amoeba</name>
    <dbReference type="NCBI Taxonomy" id="5762"/>
    <lineage>
        <taxon>Eukaryota</taxon>
        <taxon>Discoba</taxon>
        <taxon>Heterolobosea</taxon>
        <taxon>Tetramitia</taxon>
        <taxon>Eutetramitia</taxon>
        <taxon>Vahlkampfiidae</taxon>
        <taxon>Naegleria</taxon>
    </lineage>
</organism>
<dbReference type="InterPro" id="IPR025197">
    <property type="entry name" value="DUF4116"/>
</dbReference>
<dbReference type="InterPro" id="IPR000719">
    <property type="entry name" value="Prot_kinase_dom"/>
</dbReference>
<dbReference type="GO" id="GO:0005737">
    <property type="term" value="C:cytoplasm"/>
    <property type="evidence" value="ECO:0007669"/>
    <property type="project" value="TreeGrafter"/>
</dbReference>
<reference evidence="6 7" key="1">
    <citation type="journal article" date="2010" name="Cell">
        <title>The genome of Naegleria gruberi illuminates early eukaryotic versatility.</title>
        <authorList>
            <person name="Fritz-Laylin L.K."/>
            <person name="Prochnik S.E."/>
            <person name="Ginger M.L."/>
            <person name="Dacks J.B."/>
            <person name="Carpenter M.L."/>
            <person name="Field M.C."/>
            <person name="Kuo A."/>
            <person name="Paredez A."/>
            <person name="Chapman J."/>
            <person name="Pham J."/>
            <person name="Shu S."/>
            <person name="Neupane R."/>
            <person name="Cipriano M."/>
            <person name="Mancuso J."/>
            <person name="Tu H."/>
            <person name="Salamov A."/>
            <person name="Lindquist E."/>
            <person name="Shapiro H."/>
            <person name="Lucas S."/>
            <person name="Grigoriev I.V."/>
            <person name="Cande W.Z."/>
            <person name="Fulton C."/>
            <person name="Rokhsar D.S."/>
            <person name="Dawson S.C."/>
        </authorList>
    </citation>
    <scope>NUCLEOTIDE SEQUENCE [LARGE SCALE GENOMIC DNA]</scope>
    <source>
        <strain evidence="6 7">NEG-M</strain>
    </source>
</reference>
<dbReference type="Gene3D" id="1.10.510.10">
    <property type="entry name" value="Transferase(Phosphotransferase) domain 1"/>
    <property type="match status" value="1"/>
</dbReference>
<dbReference type="InParanoid" id="D2VFM9"/>
<gene>
    <name evidence="6" type="ORF">NAEGRDRAFT_49148</name>
</gene>
<keyword evidence="1" id="KW-0808">Transferase</keyword>
<dbReference type="GO" id="GO:0005524">
    <property type="term" value="F:ATP binding"/>
    <property type="evidence" value="ECO:0007669"/>
    <property type="project" value="UniProtKB-KW"/>
</dbReference>
<dbReference type="KEGG" id="ngr:NAEGRDRAFT_49148"/>